<accession>A0A840D5B5</accession>
<protein>
    <submittedName>
        <fullName evidence="1">Uncharacterized protein</fullName>
    </submittedName>
</protein>
<evidence type="ECO:0000313" key="1">
    <source>
        <dbReference type="EMBL" id="MBB4043642.1"/>
    </source>
</evidence>
<dbReference type="EMBL" id="JACIER010000004">
    <property type="protein sequence ID" value="MBB4043642.1"/>
    <property type="molecule type" value="Genomic_DNA"/>
</dbReference>
<evidence type="ECO:0000313" key="2">
    <source>
        <dbReference type="Proteomes" id="UP000560658"/>
    </source>
</evidence>
<sequence>MYKKVTLKGRKTDKKIYICLIFNINLKEHYEIY</sequence>
<organism evidence="1 2">
    <name type="scientific">Bacteroides reticulotermitis</name>
    <dbReference type="NCBI Taxonomy" id="1133319"/>
    <lineage>
        <taxon>Bacteria</taxon>
        <taxon>Pseudomonadati</taxon>
        <taxon>Bacteroidota</taxon>
        <taxon>Bacteroidia</taxon>
        <taxon>Bacteroidales</taxon>
        <taxon>Bacteroidaceae</taxon>
        <taxon>Bacteroides</taxon>
    </lineage>
</organism>
<name>A0A840D5B5_9BACE</name>
<dbReference type="AlphaFoldDB" id="A0A840D5B5"/>
<keyword evidence="2" id="KW-1185">Reference proteome</keyword>
<gene>
    <name evidence="1" type="ORF">GGR06_001424</name>
</gene>
<comment type="caution">
    <text evidence="1">The sequence shown here is derived from an EMBL/GenBank/DDBJ whole genome shotgun (WGS) entry which is preliminary data.</text>
</comment>
<proteinExistence type="predicted"/>
<reference evidence="1" key="1">
    <citation type="submission" date="2020-08" db="EMBL/GenBank/DDBJ databases">
        <title>Genomic Encyclopedia of Type Strains, Phase IV (KMG-IV): sequencing the most valuable type-strain genomes for metagenomic binning, comparative biology and taxonomic classification.</title>
        <authorList>
            <person name="Goeker M."/>
        </authorList>
    </citation>
    <scope>NUCLEOTIDE SEQUENCE [LARGE SCALE GENOMIC DNA]</scope>
    <source>
        <strain evidence="1">DSM 105720</strain>
    </source>
</reference>
<dbReference type="Proteomes" id="UP000560658">
    <property type="component" value="Unassembled WGS sequence"/>
</dbReference>